<feature type="site" description="Important for catalytic activity, responsible for pKa modulation of the active site Glu and correct orientation of both the proton donor and substrate" evidence="5">
    <location>
        <position position="137"/>
    </location>
</feature>
<dbReference type="Pfam" id="PF04616">
    <property type="entry name" value="Glyco_hydro_43"/>
    <property type="match status" value="1"/>
</dbReference>
<dbReference type="GO" id="GO:0005975">
    <property type="term" value="P:carbohydrate metabolic process"/>
    <property type="evidence" value="ECO:0007669"/>
    <property type="project" value="InterPro"/>
</dbReference>
<evidence type="ECO:0000256" key="6">
    <source>
        <dbReference type="RuleBase" id="RU361187"/>
    </source>
</evidence>
<accession>A0A328BPW6</accession>
<dbReference type="InterPro" id="IPR006710">
    <property type="entry name" value="Glyco_hydro_43"/>
</dbReference>
<dbReference type="PANTHER" id="PTHR42812">
    <property type="entry name" value="BETA-XYLOSIDASE"/>
    <property type="match status" value="1"/>
</dbReference>
<gene>
    <name evidence="7" type="ORF">DLM85_07990</name>
</gene>
<dbReference type="CDD" id="cd08999">
    <property type="entry name" value="GH43_ABN-like"/>
    <property type="match status" value="1"/>
</dbReference>
<keyword evidence="2 6" id="KW-0378">Hydrolase</keyword>
<name>A0A328BPW6_9BACT</name>
<organism evidence="7 8">
    <name type="scientific">Hymenobacter edaphi</name>
    <dbReference type="NCBI Taxonomy" id="2211146"/>
    <lineage>
        <taxon>Bacteria</taxon>
        <taxon>Pseudomonadati</taxon>
        <taxon>Bacteroidota</taxon>
        <taxon>Cytophagia</taxon>
        <taxon>Cytophagales</taxon>
        <taxon>Hymenobacteraceae</taxon>
        <taxon>Hymenobacter</taxon>
    </lineage>
</organism>
<evidence type="ECO:0000256" key="2">
    <source>
        <dbReference type="ARBA" id="ARBA00022801"/>
    </source>
</evidence>
<dbReference type="EMBL" id="QHKM01000002">
    <property type="protein sequence ID" value="RAK67974.1"/>
    <property type="molecule type" value="Genomic_DNA"/>
</dbReference>
<dbReference type="InterPro" id="IPR051795">
    <property type="entry name" value="Glycosyl_Hydrlase_43"/>
</dbReference>
<comment type="caution">
    <text evidence="7">The sequence shown here is derived from an EMBL/GenBank/DDBJ whole genome shotgun (WGS) entry which is preliminary data.</text>
</comment>
<dbReference type="OrthoDB" id="9801455at2"/>
<keyword evidence="8" id="KW-1185">Reference proteome</keyword>
<dbReference type="AlphaFoldDB" id="A0A328BPW6"/>
<evidence type="ECO:0000256" key="1">
    <source>
        <dbReference type="ARBA" id="ARBA00009865"/>
    </source>
</evidence>
<proteinExistence type="inferred from homology"/>
<evidence type="ECO:0000313" key="8">
    <source>
        <dbReference type="Proteomes" id="UP000248553"/>
    </source>
</evidence>
<sequence length="335" mass="36943">MPLAPGRYRNPVLDADFPDPTIIRADDGWYYAYATQTKRFGGRIVNLQVARSRDLVRWDYLGEGLPEKPRWAHTTQEIWAPHVSAHDGRYYLYYSAEPDHGPGLCLAVATAAAPAGPFVDSGRPLRQTGLPGFADIDPMAFDDPATGRRWLYWGSGFGPLRVQELAPDRVSFLVGSQPLEVLPARPDDAHHYQRLIEGSWVIRRHDWYYLFYSGDNCCGPDAHYGVLVARARTATGPFETLAEATGGPGTILEGSRDWHAPGHNCVVTDAAGQDWLAYHAIDPAQPTFNAIDADQGYSRRVMLLDRLEYSADGWPRLSTGGVASRWPVAGPAPAA</sequence>
<dbReference type="Gene3D" id="2.115.10.20">
    <property type="entry name" value="Glycosyl hydrolase domain, family 43"/>
    <property type="match status" value="1"/>
</dbReference>
<dbReference type="InterPro" id="IPR023296">
    <property type="entry name" value="Glyco_hydro_beta-prop_sf"/>
</dbReference>
<evidence type="ECO:0000256" key="5">
    <source>
        <dbReference type="PIRSR" id="PIRSR606710-2"/>
    </source>
</evidence>
<dbReference type="PANTHER" id="PTHR42812:SF5">
    <property type="entry name" value="ENDO-ARABINASE"/>
    <property type="match status" value="1"/>
</dbReference>
<dbReference type="RefSeq" id="WP_111477589.1">
    <property type="nucleotide sequence ID" value="NZ_QHKM01000002.1"/>
</dbReference>
<feature type="active site" description="Proton donor" evidence="4">
    <location>
        <position position="197"/>
    </location>
</feature>
<dbReference type="SUPFAM" id="SSF75005">
    <property type="entry name" value="Arabinanase/levansucrase/invertase"/>
    <property type="match status" value="1"/>
</dbReference>
<comment type="similarity">
    <text evidence="1 6">Belongs to the glycosyl hydrolase 43 family.</text>
</comment>
<evidence type="ECO:0000313" key="7">
    <source>
        <dbReference type="EMBL" id="RAK67974.1"/>
    </source>
</evidence>
<dbReference type="Proteomes" id="UP000248553">
    <property type="component" value="Unassembled WGS sequence"/>
</dbReference>
<dbReference type="GO" id="GO:0004553">
    <property type="term" value="F:hydrolase activity, hydrolyzing O-glycosyl compounds"/>
    <property type="evidence" value="ECO:0007669"/>
    <property type="project" value="InterPro"/>
</dbReference>
<protein>
    <submittedName>
        <fullName evidence="7">Glycoside hydrolase</fullName>
    </submittedName>
</protein>
<reference evidence="8" key="1">
    <citation type="submission" date="2018-05" db="EMBL/GenBank/DDBJ databases">
        <authorList>
            <person name="Nie L."/>
        </authorList>
    </citation>
    <scope>NUCLEOTIDE SEQUENCE [LARGE SCALE GENOMIC DNA]</scope>
    <source>
        <strain evidence="8">NL</strain>
    </source>
</reference>
<evidence type="ECO:0000256" key="4">
    <source>
        <dbReference type="PIRSR" id="PIRSR606710-1"/>
    </source>
</evidence>
<evidence type="ECO:0000256" key="3">
    <source>
        <dbReference type="ARBA" id="ARBA00023295"/>
    </source>
</evidence>
<feature type="active site" description="Proton acceptor" evidence="4">
    <location>
        <position position="19"/>
    </location>
</feature>
<keyword evidence="3 6" id="KW-0326">Glycosidase</keyword>